<feature type="region of interest" description="Disordered" evidence="1">
    <location>
        <begin position="96"/>
        <end position="121"/>
    </location>
</feature>
<gene>
    <name evidence="2" type="ORF">SAMN05444515_108111</name>
</gene>
<keyword evidence="3" id="KW-1185">Reference proteome</keyword>
<organism evidence="2 3">
    <name type="scientific">Ectothiorhodospira marina</name>
    <dbReference type="NCBI Taxonomy" id="1396821"/>
    <lineage>
        <taxon>Bacteria</taxon>
        <taxon>Pseudomonadati</taxon>
        <taxon>Pseudomonadota</taxon>
        <taxon>Gammaproteobacteria</taxon>
        <taxon>Chromatiales</taxon>
        <taxon>Ectothiorhodospiraceae</taxon>
        <taxon>Ectothiorhodospira</taxon>
    </lineage>
</organism>
<dbReference type="AlphaFoldDB" id="A0A1H7M3X0"/>
<dbReference type="STRING" id="1396821.SAMN05444515_108111"/>
<proteinExistence type="predicted"/>
<sequence length="215" mass="22982">MGFVPTAIRGRGPLPQGAWIQLKRGQTPFPKGPSSQGLPTDLPPGTVGAGLPAMRCASSARARLCARRLRGRGPLPQGAWIPYRGLGYHRESRIPQSAKGDRPLFSGSTHPLALPPPQPITLPPLVHPLNDTTQHPHVGPPKAYRPGGSVPKHPPCSAKTSNTASGACSRTTRSSPSATWPQHSEVDADGPVPYNSTTYAIHLKEVKVWNRKPPR</sequence>
<evidence type="ECO:0000313" key="3">
    <source>
        <dbReference type="Proteomes" id="UP000199256"/>
    </source>
</evidence>
<feature type="region of interest" description="Disordered" evidence="1">
    <location>
        <begin position="133"/>
        <end position="192"/>
    </location>
</feature>
<accession>A0A1H7M3X0</accession>
<protein>
    <submittedName>
        <fullName evidence="2">Uncharacterized protein</fullName>
    </submittedName>
</protein>
<name>A0A1H7M3X0_9GAMM</name>
<dbReference type="Proteomes" id="UP000199256">
    <property type="component" value="Unassembled WGS sequence"/>
</dbReference>
<evidence type="ECO:0000256" key="1">
    <source>
        <dbReference type="SAM" id="MobiDB-lite"/>
    </source>
</evidence>
<dbReference type="EMBL" id="FOAA01000008">
    <property type="protein sequence ID" value="SEL05287.1"/>
    <property type="molecule type" value="Genomic_DNA"/>
</dbReference>
<feature type="compositionally biased region" description="Polar residues" evidence="1">
    <location>
        <begin position="158"/>
        <end position="182"/>
    </location>
</feature>
<evidence type="ECO:0000313" key="2">
    <source>
        <dbReference type="EMBL" id="SEL05287.1"/>
    </source>
</evidence>
<reference evidence="3" key="1">
    <citation type="submission" date="2016-10" db="EMBL/GenBank/DDBJ databases">
        <authorList>
            <person name="Varghese N."/>
            <person name="Submissions S."/>
        </authorList>
    </citation>
    <scope>NUCLEOTIDE SEQUENCE [LARGE SCALE GENOMIC DNA]</scope>
    <source>
        <strain evidence="3">DSM 241</strain>
    </source>
</reference>